<protein>
    <submittedName>
        <fullName evidence="1">Uncharacterized protein</fullName>
    </submittedName>
</protein>
<dbReference type="Proteomes" id="UP001589788">
    <property type="component" value="Unassembled WGS sequence"/>
</dbReference>
<proteinExistence type="predicted"/>
<name>A0ABV6C3U7_9ACTN</name>
<organism evidence="1 2">
    <name type="scientific">Aciditerrimonas ferrireducens</name>
    <dbReference type="NCBI Taxonomy" id="667306"/>
    <lineage>
        <taxon>Bacteria</taxon>
        <taxon>Bacillati</taxon>
        <taxon>Actinomycetota</taxon>
        <taxon>Acidimicrobiia</taxon>
        <taxon>Acidimicrobiales</taxon>
        <taxon>Acidimicrobiaceae</taxon>
        <taxon>Aciditerrimonas</taxon>
    </lineage>
</organism>
<accession>A0ABV6C3U7</accession>
<keyword evidence="2" id="KW-1185">Reference proteome</keyword>
<evidence type="ECO:0000313" key="1">
    <source>
        <dbReference type="EMBL" id="MFC0082360.1"/>
    </source>
</evidence>
<sequence>MTPWTPGPELPEPPEPTRLAADHRAALAEGRPEPDLVAGVAEAWWPALAPLLEPAGLDRQWLTDALGGYRRELWLWQAGERSWSQVAPGLLGWLARRLPT</sequence>
<dbReference type="RefSeq" id="WP_248109197.1">
    <property type="nucleotide sequence ID" value="NZ_JAKHEX010000027.1"/>
</dbReference>
<comment type="caution">
    <text evidence="1">The sequence shown here is derived from an EMBL/GenBank/DDBJ whole genome shotgun (WGS) entry which is preliminary data.</text>
</comment>
<gene>
    <name evidence="1" type="ORF">ACFFRE_09415</name>
</gene>
<evidence type="ECO:0000313" key="2">
    <source>
        <dbReference type="Proteomes" id="UP001589788"/>
    </source>
</evidence>
<dbReference type="EMBL" id="JBHLYQ010000093">
    <property type="protein sequence ID" value="MFC0082360.1"/>
    <property type="molecule type" value="Genomic_DNA"/>
</dbReference>
<reference evidence="1 2" key="1">
    <citation type="submission" date="2024-09" db="EMBL/GenBank/DDBJ databases">
        <authorList>
            <person name="Sun Q."/>
            <person name="Mori K."/>
        </authorList>
    </citation>
    <scope>NUCLEOTIDE SEQUENCE [LARGE SCALE GENOMIC DNA]</scope>
    <source>
        <strain evidence="1 2">JCM 15389</strain>
    </source>
</reference>